<accession>A0A6N9Q442</accession>
<evidence type="ECO:0000256" key="1">
    <source>
        <dbReference type="ARBA" id="ARBA00023125"/>
    </source>
</evidence>
<dbReference type="GO" id="GO:0005829">
    <property type="term" value="C:cytosol"/>
    <property type="evidence" value="ECO:0007669"/>
    <property type="project" value="TreeGrafter"/>
</dbReference>
<evidence type="ECO:0000313" key="4">
    <source>
        <dbReference type="EMBL" id="NBI29553.1"/>
    </source>
</evidence>
<dbReference type="Pfam" id="PF02082">
    <property type="entry name" value="Rrf2"/>
    <property type="match status" value="1"/>
</dbReference>
<protein>
    <recommendedName>
        <fullName evidence="3">HTH-type transcriptional regulator NsrR</fullName>
    </recommendedName>
</protein>
<dbReference type="PROSITE" id="PS51197">
    <property type="entry name" value="HTH_RRF2_2"/>
    <property type="match status" value="1"/>
</dbReference>
<keyword evidence="1" id="KW-0238">DNA-binding</keyword>
<evidence type="ECO:0000313" key="5">
    <source>
        <dbReference type="Proteomes" id="UP000448943"/>
    </source>
</evidence>
<dbReference type="InterPro" id="IPR000944">
    <property type="entry name" value="Tscrpt_reg_Rrf2"/>
</dbReference>
<comment type="caution">
    <text evidence="4">The sequence shown here is derived from an EMBL/GenBank/DDBJ whole genome shotgun (WGS) entry which is preliminary data.</text>
</comment>
<dbReference type="Proteomes" id="UP000448943">
    <property type="component" value="Unassembled WGS sequence"/>
</dbReference>
<organism evidence="4 5">
    <name type="scientific">Chengkuizengella marina</name>
    <dbReference type="NCBI Taxonomy" id="2507566"/>
    <lineage>
        <taxon>Bacteria</taxon>
        <taxon>Bacillati</taxon>
        <taxon>Bacillota</taxon>
        <taxon>Bacilli</taxon>
        <taxon>Bacillales</taxon>
        <taxon>Paenibacillaceae</taxon>
        <taxon>Chengkuizengella</taxon>
    </lineage>
</organism>
<dbReference type="PANTHER" id="PTHR33221">
    <property type="entry name" value="WINGED HELIX-TURN-HELIX TRANSCRIPTIONAL REGULATOR, RRF2 FAMILY"/>
    <property type="match status" value="1"/>
</dbReference>
<dbReference type="GO" id="GO:0003700">
    <property type="term" value="F:DNA-binding transcription factor activity"/>
    <property type="evidence" value="ECO:0007669"/>
    <property type="project" value="TreeGrafter"/>
</dbReference>
<sequence>MRLTNYTDYTLRVLLYLATQPVDKISNIKEISETYGISKNHLMKVVYELGLLKLIHTTRGRGGGIKLASDPKDINIGWVVRQTENRSNIVECFDTENNSCIISPVCKLKNVLNEALNAFLELLDQYTLNDLLNNEPELRKILINNSHK</sequence>
<evidence type="ECO:0000256" key="3">
    <source>
        <dbReference type="ARBA" id="ARBA00040173"/>
    </source>
</evidence>
<keyword evidence="5" id="KW-1185">Reference proteome</keyword>
<reference evidence="4 5" key="1">
    <citation type="submission" date="2019-01" db="EMBL/GenBank/DDBJ databases">
        <title>Chengkuizengella sp. nov., isolated from deep-sea sediment of East Pacific Ocean.</title>
        <authorList>
            <person name="Yang J."/>
            <person name="Lai Q."/>
            <person name="Shao Z."/>
        </authorList>
    </citation>
    <scope>NUCLEOTIDE SEQUENCE [LARGE SCALE GENOMIC DNA]</scope>
    <source>
        <strain evidence="4 5">YPA3-1-1</strain>
    </source>
</reference>
<dbReference type="Gene3D" id="1.10.10.10">
    <property type="entry name" value="Winged helix-like DNA-binding domain superfamily/Winged helix DNA-binding domain"/>
    <property type="match status" value="1"/>
</dbReference>
<evidence type="ECO:0000256" key="2">
    <source>
        <dbReference type="ARBA" id="ARBA00034078"/>
    </source>
</evidence>
<dbReference type="NCBIfam" id="TIGR00738">
    <property type="entry name" value="rrf2_super"/>
    <property type="match status" value="1"/>
</dbReference>
<name>A0A6N9Q442_9BACL</name>
<dbReference type="OrthoDB" id="9795923at2"/>
<dbReference type="RefSeq" id="WP_160646356.1">
    <property type="nucleotide sequence ID" value="NZ_SIJB01000025.1"/>
</dbReference>
<proteinExistence type="predicted"/>
<dbReference type="PANTHER" id="PTHR33221:SF4">
    <property type="entry name" value="HTH-TYPE TRANSCRIPTIONAL REPRESSOR NSRR"/>
    <property type="match status" value="1"/>
</dbReference>
<dbReference type="InterPro" id="IPR036390">
    <property type="entry name" value="WH_DNA-bd_sf"/>
</dbReference>
<comment type="cofactor">
    <cofactor evidence="2">
        <name>[2Fe-2S] cluster</name>
        <dbReference type="ChEBI" id="CHEBI:190135"/>
    </cofactor>
</comment>
<dbReference type="InterPro" id="IPR036388">
    <property type="entry name" value="WH-like_DNA-bd_sf"/>
</dbReference>
<dbReference type="SUPFAM" id="SSF46785">
    <property type="entry name" value="Winged helix' DNA-binding domain"/>
    <property type="match status" value="1"/>
</dbReference>
<dbReference type="GO" id="GO:0003677">
    <property type="term" value="F:DNA binding"/>
    <property type="evidence" value="ECO:0007669"/>
    <property type="project" value="UniProtKB-KW"/>
</dbReference>
<gene>
    <name evidence="4" type="ORF">ERL59_11345</name>
</gene>
<dbReference type="EMBL" id="SIJB01000025">
    <property type="protein sequence ID" value="NBI29553.1"/>
    <property type="molecule type" value="Genomic_DNA"/>
</dbReference>
<dbReference type="AlphaFoldDB" id="A0A6N9Q442"/>